<gene>
    <name evidence="1" type="ORF">GLYMA_06G311300</name>
</gene>
<organism evidence="1">
    <name type="scientific">Glycine max</name>
    <name type="common">Soybean</name>
    <name type="synonym">Glycine hispida</name>
    <dbReference type="NCBI Taxonomy" id="3847"/>
    <lineage>
        <taxon>Eukaryota</taxon>
        <taxon>Viridiplantae</taxon>
        <taxon>Streptophyta</taxon>
        <taxon>Embryophyta</taxon>
        <taxon>Tracheophyta</taxon>
        <taxon>Spermatophyta</taxon>
        <taxon>Magnoliopsida</taxon>
        <taxon>eudicotyledons</taxon>
        <taxon>Gunneridae</taxon>
        <taxon>Pentapetalae</taxon>
        <taxon>rosids</taxon>
        <taxon>fabids</taxon>
        <taxon>Fabales</taxon>
        <taxon>Fabaceae</taxon>
        <taxon>Papilionoideae</taxon>
        <taxon>50 kb inversion clade</taxon>
        <taxon>NPAAA clade</taxon>
        <taxon>indigoferoid/millettioid clade</taxon>
        <taxon>Phaseoleae</taxon>
        <taxon>Glycine</taxon>
        <taxon>Glycine subgen. Soja</taxon>
    </lineage>
</organism>
<evidence type="ECO:0000313" key="1">
    <source>
        <dbReference type="EMBL" id="KRH56224.1"/>
    </source>
</evidence>
<protein>
    <submittedName>
        <fullName evidence="1 2">Uncharacterized protein</fullName>
    </submittedName>
</protein>
<dbReference type="EnsemblPlants" id="KRH56224">
    <property type="protein sequence ID" value="KRH56224"/>
    <property type="gene ID" value="GLYMA_06G311300"/>
</dbReference>
<dbReference type="EMBL" id="CM000839">
    <property type="protein sequence ID" value="KRH56224.1"/>
    <property type="molecule type" value="Genomic_DNA"/>
</dbReference>
<sequence>MHKQIMLKSHNILLDIPHQLREQKNQVQSKRTKMVSMIRKTHTMEEKHSIKKHLIADPFLGVGLAHLP</sequence>
<reference evidence="1 2" key="1">
    <citation type="journal article" date="2010" name="Nature">
        <title>Genome sequence of the palaeopolyploid soybean.</title>
        <authorList>
            <person name="Schmutz J."/>
            <person name="Cannon S.B."/>
            <person name="Schlueter J."/>
            <person name="Ma J."/>
            <person name="Mitros T."/>
            <person name="Nelson W."/>
            <person name="Hyten D.L."/>
            <person name="Song Q."/>
            <person name="Thelen J.J."/>
            <person name="Cheng J."/>
            <person name="Xu D."/>
            <person name="Hellsten U."/>
            <person name="May G.D."/>
            <person name="Yu Y."/>
            <person name="Sakurai T."/>
            <person name="Umezawa T."/>
            <person name="Bhattacharyya M.K."/>
            <person name="Sandhu D."/>
            <person name="Valliyodan B."/>
            <person name="Lindquist E."/>
            <person name="Peto M."/>
            <person name="Grant D."/>
            <person name="Shu S."/>
            <person name="Goodstein D."/>
            <person name="Barry K."/>
            <person name="Futrell-Griggs M."/>
            <person name="Abernathy B."/>
            <person name="Du J."/>
            <person name="Tian Z."/>
            <person name="Zhu L."/>
            <person name="Gill N."/>
            <person name="Joshi T."/>
            <person name="Libault M."/>
            <person name="Sethuraman A."/>
            <person name="Zhang X.-C."/>
            <person name="Shinozaki K."/>
            <person name="Nguyen H.T."/>
            <person name="Wing R.A."/>
            <person name="Cregan P."/>
            <person name="Specht J."/>
            <person name="Grimwood J."/>
            <person name="Rokhsar D."/>
            <person name="Stacey G."/>
            <person name="Shoemaker R.C."/>
            <person name="Jackson S.A."/>
        </authorList>
    </citation>
    <scope>NUCLEOTIDE SEQUENCE</scope>
    <source>
        <strain evidence="2">cv. Williams 82</strain>
        <tissue evidence="1">Callus</tissue>
    </source>
</reference>
<evidence type="ECO:0000313" key="2">
    <source>
        <dbReference type="EnsemblPlants" id="KRH56224"/>
    </source>
</evidence>
<keyword evidence="3" id="KW-1185">Reference proteome</keyword>
<dbReference type="Gramene" id="KRH56224">
    <property type="protein sequence ID" value="KRH56224"/>
    <property type="gene ID" value="GLYMA_06G311300"/>
</dbReference>
<accession>A0A0R0JNJ2</accession>
<proteinExistence type="predicted"/>
<reference evidence="1" key="3">
    <citation type="submission" date="2018-07" db="EMBL/GenBank/DDBJ databases">
        <title>WGS assembly of Glycine max.</title>
        <authorList>
            <person name="Schmutz J."/>
            <person name="Cannon S."/>
            <person name="Schlueter J."/>
            <person name="Ma J."/>
            <person name="Mitros T."/>
            <person name="Nelson W."/>
            <person name="Hyten D."/>
            <person name="Song Q."/>
            <person name="Thelen J."/>
            <person name="Cheng J."/>
            <person name="Xu D."/>
            <person name="Hellsten U."/>
            <person name="May G."/>
            <person name="Yu Y."/>
            <person name="Sakurai T."/>
            <person name="Umezawa T."/>
            <person name="Bhattacharyya M."/>
            <person name="Sandhu D."/>
            <person name="Valliyodan B."/>
            <person name="Lindquist E."/>
            <person name="Peto M."/>
            <person name="Grant D."/>
            <person name="Shu S."/>
            <person name="Goodstein D."/>
            <person name="Barry K."/>
            <person name="Futrell-Griggs M."/>
            <person name="Abernathy B."/>
            <person name="Du J."/>
            <person name="Tian Z."/>
            <person name="Zhu L."/>
            <person name="Gill N."/>
            <person name="Joshi T."/>
            <person name="Libault M."/>
            <person name="Sethuraman A."/>
            <person name="Zhang X."/>
            <person name="Shinozaki K."/>
            <person name="Nguyen H."/>
            <person name="Wing R."/>
            <person name="Cregan P."/>
            <person name="Specht J."/>
            <person name="Grimwood J."/>
            <person name="Rokhsar D."/>
            <person name="Stacey G."/>
            <person name="Shoemaker R."/>
            <person name="Jackson S."/>
        </authorList>
    </citation>
    <scope>NUCLEOTIDE SEQUENCE</scope>
    <source>
        <tissue evidence="1">Callus</tissue>
    </source>
</reference>
<name>A0A0R0JNJ2_SOYBN</name>
<dbReference type="InParanoid" id="A0A0R0JNJ2"/>
<dbReference type="AlphaFoldDB" id="A0A0R0JNJ2"/>
<evidence type="ECO:0000313" key="3">
    <source>
        <dbReference type="Proteomes" id="UP000008827"/>
    </source>
</evidence>
<dbReference type="Proteomes" id="UP000008827">
    <property type="component" value="Chromosome 6"/>
</dbReference>
<reference evidence="2" key="2">
    <citation type="submission" date="2018-02" db="UniProtKB">
        <authorList>
            <consortium name="EnsemblPlants"/>
        </authorList>
    </citation>
    <scope>IDENTIFICATION</scope>
    <source>
        <strain evidence="2">Williams 82</strain>
    </source>
</reference>